<dbReference type="InterPro" id="IPR013517">
    <property type="entry name" value="FG-GAP"/>
</dbReference>
<dbReference type="PANTHER" id="PTHR23221">
    <property type="entry name" value="GLYCOSYLPHOSPHATIDYLINOSITOL PHOSPHOLIPASE D"/>
    <property type="match status" value="1"/>
</dbReference>
<dbReference type="InterPro" id="IPR028994">
    <property type="entry name" value="Integrin_alpha_N"/>
</dbReference>
<dbReference type="Gene3D" id="2.130.10.130">
    <property type="entry name" value="Integrin alpha, N-terminal"/>
    <property type="match status" value="3"/>
</dbReference>
<dbReference type="Pfam" id="PF01839">
    <property type="entry name" value="FG-GAP"/>
    <property type="match status" value="4"/>
</dbReference>
<evidence type="ECO:0000256" key="3">
    <source>
        <dbReference type="ARBA" id="ARBA00022801"/>
    </source>
</evidence>
<dbReference type="SUPFAM" id="SSF69318">
    <property type="entry name" value="Integrin alpha N-terminal domain"/>
    <property type="match status" value="1"/>
</dbReference>
<keyword evidence="7" id="KW-1185">Reference proteome</keyword>
<dbReference type="RefSeq" id="WP_126269524.1">
    <property type="nucleotide sequence ID" value="NZ_CP034463.1"/>
</dbReference>
<keyword evidence="1 5" id="KW-0732">Signal</keyword>
<evidence type="ECO:0000256" key="5">
    <source>
        <dbReference type="SAM" id="SignalP"/>
    </source>
</evidence>
<organism evidence="6 7">
    <name type="scientific">Streptomyces aquilus</name>
    <dbReference type="NCBI Taxonomy" id="2548456"/>
    <lineage>
        <taxon>Bacteria</taxon>
        <taxon>Bacillati</taxon>
        <taxon>Actinomycetota</taxon>
        <taxon>Actinomycetes</taxon>
        <taxon>Kitasatosporales</taxon>
        <taxon>Streptomycetaceae</taxon>
        <taxon>Streptomyces</taxon>
    </lineage>
</organism>
<dbReference type="Proteomes" id="UP000280197">
    <property type="component" value="Chromosome"/>
</dbReference>
<dbReference type="AlphaFoldDB" id="A0A3Q9BV49"/>
<sequence length="497" mass="49560">MRTRTLRTSTAVWVVLAATAALSPTALAGPAAAEQATGPTRADFNGDGVADTAAAASLATVGGQERAGYVAVTYGSRTKALKDQTRRVYSQNTPGVPGSAESDDTFGSTLTAADLDGDGFTDLVVGTPGEAVGDTDNQAGTLTVLWGAKGGLTGGTVIKGAPFERLGVALTAGDFDGDGHRDLATGTTVAYGPFGRTTGPARTEAMDARVGGDPEELWNPPVLAAGDVNGDGLDDVVAVISHGQDELPYHGPRLVNWFPGSTHGLTTGQTLRDAATGQTIDGGRDVAVGDLDRDGRADIVLGRPGDEDMQGTDDVNAVGGAVEIVRGGPSGPDTTVPRVRFDQDTVGVPGTGEYGDDWGGLVCLGDVDGDGRLDLAVGTPGEDVGSASDAGAVTLLHGSPSGITASGAKTFTQNSASVPGTAERSDAFGAAVHLADTTGDGRAELWIGAPGENSPAGGVWVLKGASPLPTGTGSAAFGPPALGLGTTTSHLGSGFDQ</sequence>
<gene>
    <name evidence="6" type="ORF">EJC51_02810</name>
</gene>
<evidence type="ECO:0000256" key="1">
    <source>
        <dbReference type="ARBA" id="ARBA00022729"/>
    </source>
</evidence>
<dbReference type="PANTHER" id="PTHR23221:SF7">
    <property type="entry name" value="PHOSPHATIDYLINOSITOL-GLYCAN-SPECIFIC PHOSPHOLIPASE D"/>
    <property type="match status" value="1"/>
</dbReference>
<evidence type="ECO:0000313" key="6">
    <source>
        <dbReference type="EMBL" id="AZP15138.1"/>
    </source>
</evidence>
<name>A0A3Q9BV49_9ACTN</name>
<keyword evidence="3" id="KW-0378">Hydrolase</keyword>
<dbReference type="InterPro" id="IPR013519">
    <property type="entry name" value="Int_alpha_beta-p"/>
</dbReference>
<protein>
    <submittedName>
        <fullName evidence="6">VCBS repeat-containing protein</fullName>
    </submittedName>
</protein>
<feature type="chain" id="PRO_5039673541" evidence="5">
    <location>
        <begin position="29"/>
        <end position="497"/>
    </location>
</feature>
<accession>A0A3Q9BV49</accession>
<keyword evidence="4" id="KW-0325">Glycoprotein</keyword>
<dbReference type="GO" id="GO:0016787">
    <property type="term" value="F:hydrolase activity"/>
    <property type="evidence" value="ECO:0007669"/>
    <property type="project" value="UniProtKB-KW"/>
</dbReference>
<evidence type="ECO:0000256" key="2">
    <source>
        <dbReference type="ARBA" id="ARBA00022737"/>
    </source>
</evidence>
<reference evidence="6 7" key="1">
    <citation type="submission" date="2018-12" db="EMBL/GenBank/DDBJ databases">
        <authorList>
            <person name="Li K."/>
        </authorList>
    </citation>
    <scope>NUCLEOTIDE SEQUENCE [LARGE SCALE GENOMIC DNA]</scope>
    <source>
        <strain evidence="7">CR22</strain>
    </source>
</reference>
<feature type="signal peptide" evidence="5">
    <location>
        <begin position="1"/>
        <end position="28"/>
    </location>
</feature>
<dbReference type="SMART" id="SM00191">
    <property type="entry name" value="Int_alpha"/>
    <property type="match status" value="4"/>
</dbReference>
<dbReference type="PROSITE" id="PS51470">
    <property type="entry name" value="FG_GAP"/>
    <property type="match status" value="2"/>
</dbReference>
<dbReference type="EMBL" id="CP034463">
    <property type="protein sequence ID" value="AZP15138.1"/>
    <property type="molecule type" value="Genomic_DNA"/>
</dbReference>
<dbReference type="KEGG" id="saqu:EJC51_02810"/>
<evidence type="ECO:0000256" key="4">
    <source>
        <dbReference type="ARBA" id="ARBA00023180"/>
    </source>
</evidence>
<evidence type="ECO:0000313" key="7">
    <source>
        <dbReference type="Proteomes" id="UP000280197"/>
    </source>
</evidence>
<proteinExistence type="predicted"/>
<keyword evidence="2" id="KW-0677">Repeat</keyword>